<feature type="transmembrane region" description="Helical" evidence="5">
    <location>
        <begin position="34"/>
        <end position="56"/>
    </location>
</feature>
<comment type="caution">
    <text evidence="6">The sequence shown here is derived from an EMBL/GenBank/DDBJ whole genome shotgun (WGS) entry which is preliminary data.</text>
</comment>
<dbReference type="AlphaFoldDB" id="A0A2T5HIE3"/>
<dbReference type="PANTHER" id="PTHR35814">
    <property type="match status" value="1"/>
</dbReference>
<evidence type="ECO:0000256" key="4">
    <source>
        <dbReference type="ARBA" id="ARBA00023136"/>
    </source>
</evidence>
<dbReference type="OrthoDB" id="7619858at2"/>
<keyword evidence="3 5" id="KW-1133">Transmembrane helix</keyword>
<dbReference type="Pfam" id="PF01124">
    <property type="entry name" value="MAPEG"/>
    <property type="match status" value="1"/>
</dbReference>
<sequence length="159" mass="17430">MDCAATHNDFGICFATIAQKSFRYPPTEDIEMTLTLTAFYAGLAGLLYLYLSLYVIKQRITLRQALGDGGDDTLNRRIRAHGNFNEYAPLTLILIAGFEVMGAPALLVHLAGIVLIVSRALHAYGMQGGDKEWGRKYGILSTFALLLVLSVADILMAIF</sequence>
<gene>
    <name evidence="6" type="ORF">C8N42_108123</name>
</gene>
<evidence type="ECO:0000313" key="6">
    <source>
        <dbReference type="EMBL" id="PTQ71345.1"/>
    </source>
</evidence>
<reference evidence="6 7" key="1">
    <citation type="submission" date="2018-04" db="EMBL/GenBank/DDBJ databases">
        <title>Genomic Encyclopedia of Archaeal and Bacterial Type Strains, Phase II (KMG-II): from individual species to whole genera.</title>
        <authorList>
            <person name="Goeker M."/>
        </authorList>
    </citation>
    <scope>NUCLEOTIDE SEQUENCE [LARGE SCALE GENOMIC DNA]</scope>
    <source>
        <strain evidence="6 7">DSM 100434</strain>
    </source>
</reference>
<dbReference type="Proteomes" id="UP000244077">
    <property type="component" value="Unassembled WGS sequence"/>
</dbReference>
<dbReference type="SUPFAM" id="SSF161084">
    <property type="entry name" value="MAPEG domain-like"/>
    <property type="match status" value="1"/>
</dbReference>
<keyword evidence="2 5" id="KW-0812">Transmembrane</keyword>
<evidence type="ECO:0000256" key="2">
    <source>
        <dbReference type="ARBA" id="ARBA00022692"/>
    </source>
</evidence>
<evidence type="ECO:0000256" key="5">
    <source>
        <dbReference type="SAM" id="Phobius"/>
    </source>
</evidence>
<organism evidence="6 7">
    <name type="scientific">Celeribacter persicus</name>
    <dbReference type="NCBI Taxonomy" id="1651082"/>
    <lineage>
        <taxon>Bacteria</taxon>
        <taxon>Pseudomonadati</taxon>
        <taxon>Pseudomonadota</taxon>
        <taxon>Alphaproteobacteria</taxon>
        <taxon>Rhodobacterales</taxon>
        <taxon>Roseobacteraceae</taxon>
        <taxon>Celeribacter</taxon>
    </lineage>
</organism>
<feature type="transmembrane region" description="Helical" evidence="5">
    <location>
        <begin position="87"/>
        <end position="117"/>
    </location>
</feature>
<comment type="subcellular location">
    <subcellularLocation>
        <location evidence="1">Membrane</location>
    </subcellularLocation>
</comment>
<dbReference type="InterPro" id="IPR023352">
    <property type="entry name" value="MAPEG-like_dom_sf"/>
</dbReference>
<dbReference type="Gene3D" id="1.20.120.550">
    <property type="entry name" value="Membrane associated eicosanoid/glutathione metabolism-like domain"/>
    <property type="match status" value="1"/>
</dbReference>
<proteinExistence type="predicted"/>
<feature type="transmembrane region" description="Helical" evidence="5">
    <location>
        <begin position="137"/>
        <end position="158"/>
    </location>
</feature>
<accession>A0A2T5HIE3</accession>
<dbReference type="GO" id="GO:0016020">
    <property type="term" value="C:membrane"/>
    <property type="evidence" value="ECO:0007669"/>
    <property type="project" value="UniProtKB-SubCell"/>
</dbReference>
<name>A0A2T5HIE3_9RHOB</name>
<evidence type="ECO:0000256" key="3">
    <source>
        <dbReference type="ARBA" id="ARBA00022989"/>
    </source>
</evidence>
<evidence type="ECO:0008006" key="8">
    <source>
        <dbReference type="Google" id="ProtNLM"/>
    </source>
</evidence>
<protein>
    <recommendedName>
        <fullName evidence="8">Glutathione S-transferase</fullName>
    </recommendedName>
</protein>
<dbReference type="PANTHER" id="PTHR35814:SF1">
    <property type="entry name" value="GLUTATHIONE S-TRANSFERASE-RELATED"/>
    <property type="match status" value="1"/>
</dbReference>
<keyword evidence="7" id="KW-1185">Reference proteome</keyword>
<evidence type="ECO:0000313" key="7">
    <source>
        <dbReference type="Proteomes" id="UP000244077"/>
    </source>
</evidence>
<evidence type="ECO:0000256" key="1">
    <source>
        <dbReference type="ARBA" id="ARBA00004370"/>
    </source>
</evidence>
<dbReference type="InterPro" id="IPR001129">
    <property type="entry name" value="Membr-assoc_MAPEG"/>
</dbReference>
<keyword evidence="4 5" id="KW-0472">Membrane</keyword>
<dbReference type="EMBL" id="QAOH01000008">
    <property type="protein sequence ID" value="PTQ71345.1"/>
    <property type="molecule type" value="Genomic_DNA"/>
</dbReference>